<evidence type="ECO:0000256" key="1">
    <source>
        <dbReference type="SAM" id="Phobius"/>
    </source>
</evidence>
<evidence type="ECO:0000259" key="2">
    <source>
        <dbReference type="Pfam" id="PF14358"/>
    </source>
</evidence>
<proteinExistence type="predicted"/>
<dbReference type="GO" id="GO:0022904">
    <property type="term" value="P:respiratory electron transport chain"/>
    <property type="evidence" value="ECO:0007669"/>
    <property type="project" value="InterPro"/>
</dbReference>
<dbReference type="InterPro" id="IPR016174">
    <property type="entry name" value="Di-haem_cyt_TM"/>
</dbReference>
<reference evidence="4" key="1">
    <citation type="submission" date="2016-10" db="EMBL/GenBank/DDBJ databases">
        <authorList>
            <person name="Varghese N."/>
            <person name="Submissions S."/>
        </authorList>
    </citation>
    <scope>NUCLEOTIDE SEQUENCE [LARGE SCALE GENOMIC DNA]</scope>
    <source>
        <strain evidence="4">930I</strain>
    </source>
</reference>
<dbReference type="RefSeq" id="WP_092617914.1">
    <property type="nucleotide sequence ID" value="NZ_FNCV01000004.1"/>
</dbReference>
<dbReference type="SUPFAM" id="SSF81342">
    <property type="entry name" value="Transmembrane di-heme cytochromes"/>
    <property type="match status" value="1"/>
</dbReference>
<accession>A0A1G7ZNK5</accession>
<feature type="domain" description="Flavinylation-associated cytochrome" evidence="2">
    <location>
        <begin position="19"/>
        <end position="79"/>
    </location>
</feature>
<keyword evidence="4" id="KW-1185">Reference proteome</keyword>
<keyword evidence="1" id="KW-0812">Transmembrane</keyword>
<dbReference type="OrthoDB" id="5363112at2"/>
<organism evidence="3 4">
    <name type="scientific">Roseospirillum parvum</name>
    <dbReference type="NCBI Taxonomy" id="83401"/>
    <lineage>
        <taxon>Bacteria</taxon>
        <taxon>Pseudomonadati</taxon>
        <taxon>Pseudomonadota</taxon>
        <taxon>Alphaproteobacteria</taxon>
        <taxon>Rhodospirillales</taxon>
        <taxon>Rhodospirillaceae</taxon>
        <taxon>Roseospirillum</taxon>
    </lineage>
</organism>
<dbReference type="EMBL" id="FNCV01000004">
    <property type="protein sequence ID" value="SDH10157.1"/>
    <property type="molecule type" value="Genomic_DNA"/>
</dbReference>
<dbReference type="Proteomes" id="UP000217076">
    <property type="component" value="Unassembled WGS sequence"/>
</dbReference>
<dbReference type="GO" id="GO:0016020">
    <property type="term" value="C:membrane"/>
    <property type="evidence" value="ECO:0007669"/>
    <property type="project" value="InterPro"/>
</dbReference>
<name>A0A1G7ZNK5_9PROT</name>
<evidence type="ECO:0000313" key="3">
    <source>
        <dbReference type="EMBL" id="SDH10157.1"/>
    </source>
</evidence>
<dbReference type="Gene3D" id="1.20.950.20">
    <property type="entry name" value="Transmembrane di-heme cytochromes, Chain C"/>
    <property type="match status" value="1"/>
</dbReference>
<sequence>MTTLAVARPNNRNRTRALLTLIVAVGFLILAATGLLMLFGPERGETTLLTPLMRPAHEIHEIASIAFLAVGVWHVARHWRTLMRHVRTLIDA</sequence>
<gene>
    <name evidence="3" type="ORF">SAMN05421742_104163</name>
</gene>
<keyword evidence="1" id="KW-0472">Membrane</keyword>
<keyword evidence="1" id="KW-1133">Transmembrane helix</keyword>
<dbReference type="InterPro" id="IPR025517">
    <property type="entry name" value="DUF4405"/>
</dbReference>
<dbReference type="Pfam" id="PF14358">
    <property type="entry name" value="DUF4405"/>
    <property type="match status" value="1"/>
</dbReference>
<feature type="transmembrane region" description="Helical" evidence="1">
    <location>
        <begin position="18"/>
        <end position="39"/>
    </location>
</feature>
<protein>
    <recommendedName>
        <fullName evidence="2">Flavinylation-associated cytochrome domain-containing protein</fullName>
    </recommendedName>
</protein>
<dbReference type="AlphaFoldDB" id="A0A1G7ZNK5"/>
<feature type="transmembrane region" description="Helical" evidence="1">
    <location>
        <begin position="59"/>
        <end position="76"/>
    </location>
</feature>
<evidence type="ECO:0000313" key="4">
    <source>
        <dbReference type="Proteomes" id="UP000217076"/>
    </source>
</evidence>